<comment type="subunit">
    <text evidence="7">The complex is probably composed of two ATP-binding proteins, two transmembrane proteins and a solute-binding protein.</text>
</comment>
<evidence type="ECO:0000256" key="4">
    <source>
        <dbReference type="ARBA" id="ARBA00022741"/>
    </source>
</evidence>
<keyword evidence="7" id="KW-1003">Cell membrane</keyword>
<evidence type="ECO:0000259" key="9">
    <source>
        <dbReference type="PROSITE" id="PS51371"/>
    </source>
</evidence>
<dbReference type="NCBIfam" id="TIGR01186">
    <property type="entry name" value="proV"/>
    <property type="match status" value="1"/>
</dbReference>
<evidence type="ECO:0000313" key="10">
    <source>
        <dbReference type="EMBL" id="RWR03580.1"/>
    </source>
</evidence>
<comment type="similarity">
    <text evidence="1">Belongs to the ABC transporter superfamily. Drug exporter-2 (TC 3.A.1.117) family.</text>
</comment>
<keyword evidence="7" id="KW-0997">Cell inner membrane</keyword>
<dbReference type="InterPro" id="IPR005892">
    <property type="entry name" value="Gly-betaine_transp_ATP-bd"/>
</dbReference>
<dbReference type="GO" id="GO:0016887">
    <property type="term" value="F:ATP hydrolysis activity"/>
    <property type="evidence" value="ECO:0007669"/>
    <property type="project" value="UniProtKB-UniRule"/>
</dbReference>
<reference evidence="10 11" key="1">
    <citation type="submission" date="2014-04" db="EMBL/GenBank/DDBJ databases">
        <title>Draft genome sequence of Pantoea beijingensis strain LMG 27579, an emerging pathogen to Pleurotus eryngii with potential industrial application.</title>
        <authorList>
            <person name="Xu F."/>
            <person name="Liu Y."/>
            <person name="Wang S."/>
            <person name="Yin Y."/>
            <person name="Ma Y."/>
            <person name="Zhao S."/>
            <person name="Rong C."/>
        </authorList>
    </citation>
    <scope>NUCLEOTIDE SEQUENCE [LARGE SCALE GENOMIC DNA]</scope>
    <source>
        <strain evidence="10 11">LMG 27579</strain>
    </source>
</reference>
<organism evidence="10 11">
    <name type="scientific">[Pantoea] beijingensis</name>
    <dbReference type="NCBI Taxonomy" id="1324864"/>
    <lineage>
        <taxon>Bacteria</taxon>
        <taxon>Pseudomonadati</taxon>
        <taxon>Pseudomonadota</taxon>
        <taxon>Gammaproteobacteria</taxon>
        <taxon>Enterobacterales</taxon>
        <taxon>Erwiniaceae</taxon>
        <taxon>Erwinia</taxon>
    </lineage>
</organism>
<evidence type="ECO:0000256" key="7">
    <source>
        <dbReference type="RuleBase" id="RU369116"/>
    </source>
</evidence>
<feature type="domain" description="ABC transporter" evidence="8">
    <location>
        <begin position="2"/>
        <end position="241"/>
    </location>
</feature>
<dbReference type="EC" id="7.6.2.9" evidence="7"/>
<dbReference type="InterPro" id="IPR003439">
    <property type="entry name" value="ABC_transporter-like_ATP-bd"/>
</dbReference>
<dbReference type="SMART" id="SM00382">
    <property type="entry name" value="AAA"/>
    <property type="match status" value="1"/>
</dbReference>
<dbReference type="Pfam" id="PF00005">
    <property type="entry name" value="ABC_tran"/>
    <property type="match status" value="1"/>
</dbReference>
<dbReference type="Gene3D" id="3.40.50.300">
    <property type="entry name" value="P-loop containing nucleotide triphosphate hydrolases"/>
    <property type="match status" value="1"/>
</dbReference>
<dbReference type="PANTHER" id="PTHR43117">
    <property type="entry name" value="OSMOPROTECTANT IMPORT ATP-BINDING PROTEIN OSMV"/>
    <property type="match status" value="1"/>
</dbReference>
<dbReference type="GO" id="GO:0006970">
    <property type="term" value="P:response to osmotic stress"/>
    <property type="evidence" value="ECO:0007669"/>
    <property type="project" value="UniProtKB-ARBA"/>
</dbReference>
<evidence type="ECO:0000256" key="5">
    <source>
        <dbReference type="ARBA" id="ARBA00022840"/>
    </source>
</evidence>
<comment type="subcellular location">
    <subcellularLocation>
        <location evidence="7">Cell inner membrane</location>
        <topology evidence="7">Peripheral membrane protein</topology>
    </subcellularLocation>
</comment>
<feature type="domain" description="CBS" evidence="9">
    <location>
        <begin position="258"/>
        <end position="316"/>
    </location>
</feature>
<protein>
    <recommendedName>
        <fullName evidence="7">Quaternary amine transport ATP-binding protein</fullName>
        <ecNumber evidence="7">7.6.2.9</ecNumber>
    </recommendedName>
</protein>
<keyword evidence="5 7" id="KW-0067">ATP-binding</keyword>
<evidence type="ECO:0000256" key="1">
    <source>
        <dbReference type="ARBA" id="ARBA00006526"/>
    </source>
</evidence>
<dbReference type="PROSITE" id="PS00211">
    <property type="entry name" value="ABC_TRANSPORTER_1"/>
    <property type="match status" value="1"/>
</dbReference>
<keyword evidence="2 7" id="KW-0813">Transport</keyword>
<dbReference type="RefSeq" id="WP_128174401.1">
    <property type="nucleotide sequence ID" value="NZ_CP071409.1"/>
</dbReference>
<gene>
    <name evidence="10" type="ORF">ED28_00930</name>
</gene>
<dbReference type="GO" id="GO:0015418">
    <property type="term" value="F:ABC-type quaternary ammonium compound transporting activity"/>
    <property type="evidence" value="ECO:0007669"/>
    <property type="project" value="UniProtKB-EC"/>
</dbReference>
<dbReference type="InterPro" id="IPR000644">
    <property type="entry name" value="CBS_dom"/>
</dbReference>
<name>A0A443IHS9_9GAMM</name>
<dbReference type="InterPro" id="IPR027417">
    <property type="entry name" value="P-loop_NTPase"/>
</dbReference>
<keyword evidence="11" id="KW-1185">Reference proteome</keyword>
<dbReference type="AlphaFoldDB" id="A0A443IHS9"/>
<dbReference type="PROSITE" id="PS51371">
    <property type="entry name" value="CBS"/>
    <property type="match status" value="1"/>
</dbReference>
<comment type="caution">
    <text evidence="10">The sequence shown here is derived from an EMBL/GenBank/DDBJ whole genome shotgun (WGS) entry which is preliminary data.</text>
</comment>
<dbReference type="Pfam" id="PF00571">
    <property type="entry name" value="CBS"/>
    <property type="match status" value="2"/>
</dbReference>
<dbReference type="SUPFAM" id="SSF52540">
    <property type="entry name" value="P-loop containing nucleoside triphosphate hydrolases"/>
    <property type="match status" value="1"/>
</dbReference>
<keyword evidence="7" id="KW-0472">Membrane</keyword>
<dbReference type="CDD" id="cd04582">
    <property type="entry name" value="CBS_pair_ABC_OpuCA_assoc"/>
    <property type="match status" value="1"/>
</dbReference>
<dbReference type="EMBL" id="JMEE01000001">
    <property type="protein sequence ID" value="RWR03580.1"/>
    <property type="molecule type" value="Genomic_DNA"/>
</dbReference>
<keyword evidence="3" id="KW-0677">Repeat</keyword>
<accession>A0A443IHS9</accession>
<evidence type="ECO:0000256" key="3">
    <source>
        <dbReference type="ARBA" id="ARBA00022737"/>
    </source>
</evidence>
<evidence type="ECO:0000256" key="6">
    <source>
        <dbReference type="PROSITE-ProRule" id="PRU00703"/>
    </source>
</evidence>
<sequence>MIKLENLTKQFTQKNGTMFNAVDNVSLDVPEGEMCVLLGPSGCGKTTTLKMINRLIPSTHGKILINGEDTSHLDTTTLRRNIGYVIQQIGLFPNMTIEENITVVPRMLGWDKKRCRERATELMSMVALDPAKFLHRYPKEMSGGQQQRIGVIRALAADPPVLLMDEPFGAVDPINRETIQNEFLDMQRQLKKTVMLVSHDIDEALKLGDRIAVFNQGRIVQCASPDELLAKPTNEFVGSFVGQDRTLKRLLLVQAGDVTDQQPTITARKSTPLSEAFAIMDDHDMRSITVVDEDEKPLGFVKRREARGMQGECGDILHNFSVSGRAEENLRVVLSKLYEHNLVWMPIVDEEGRYSGEISQDYIADYLSSGRTRRVLNPG</sequence>
<evidence type="ECO:0000256" key="2">
    <source>
        <dbReference type="ARBA" id="ARBA00022448"/>
    </source>
</evidence>
<dbReference type="GO" id="GO:0031460">
    <property type="term" value="P:glycine betaine transport"/>
    <property type="evidence" value="ECO:0007669"/>
    <property type="project" value="InterPro"/>
</dbReference>
<dbReference type="GO" id="GO:0006865">
    <property type="term" value="P:amino acid transport"/>
    <property type="evidence" value="ECO:0007669"/>
    <property type="project" value="UniProtKB-UniRule"/>
</dbReference>
<comment type="catalytic activity">
    <reaction evidence="7">
        <text>a quaternary ammonium(out) + ATP + H2O = a quaternary ammonium(in) + ADP + phosphate + H(+)</text>
        <dbReference type="Rhea" id="RHEA:11036"/>
        <dbReference type="ChEBI" id="CHEBI:15377"/>
        <dbReference type="ChEBI" id="CHEBI:15378"/>
        <dbReference type="ChEBI" id="CHEBI:30616"/>
        <dbReference type="ChEBI" id="CHEBI:35267"/>
        <dbReference type="ChEBI" id="CHEBI:43474"/>
        <dbReference type="ChEBI" id="CHEBI:456216"/>
    </reaction>
</comment>
<evidence type="ECO:0000313" key="11">
    <source>
        <dbReference type="Proteomes" id="UP000288794"/>
    </source>
</evidence>
<dbReference type="FunFam" id="3.40.50.300:FF:000201">
    <property type="entry name" value="Glycine betaine/L-proline ABC transporter ATP-binding protein"/>
    <property type="match status" value="1"/>
</dbReference>
<dbReference type="InterPro" id="IPR017871">
    <property type="entry name" value="ABC_transporter-like_CS"/>
</dbReference>
<dbReference type="GO" id="GO:0005524">
    <property type="term" value="F:ATP binding"/>
    <property type="evidence" value="ECO:0007669"/>
    <property type="project" value="UniProtKB-UniRule"/>
</dbReference>
<evidence type="ECO:0000259" key="8">
    <source>
        <dbReference type="PROSITE" id="PS50893"/>
    </source>
</evidence>
<proteinExistence type="inferred from homology"/>
<dbReference type="SUPFAM" id="SSF54631">
    <property type="entry name" value="CBS-domain pair"/>
    <property type="match status" value="1"/>
</dbReference>
<dbReference type="PANTHER" id="PTHR43117:SF4">
    <property type="entry name" value="OSMOPROTECTANT IMPORT ATP-BINDING PROTEIN OSMV"/>
    <property type="match status" value="1"/>
</dbReference>
<dbReference type="PROSITE" id="PS50893">
    <property type="entry name" value="ABC_TRANSPORTER_2"/>
    <property type="match status" value="1"/>
</dbReference>
<keyword evidence="4 7" id="KW-0547">Nucleotide-binding</keyword>
<dbReference type="GO" id="GO:0005886">
    <property type="term" value="C:plasma membrane"/>
    <property type="evidence" value="ECO:0007669"/>
    <property type="project" value="UniProtKB-SubCell"/>
</dbReference>
<dbReference type="Gene3D" id="3.10.580.10">
    <property type="entry name" value="CBS-domain"/>
    <property type="match status" value="1"/>
</dbReference>
<keyword evidence="6" id="KW-0129">CBS domain</keyword>
<dbReference type="InterPro" id="IPR046342">
    <property type="entry name" value="CBS_dom_sf"/>
</dbReference>
<dbReference type="SMART" id="SM00116">
    <property type="entry name" value="CBS"/>
    <property type="match status" value="2"/>
</dbReference>
<dbReference type="InterPro" id="IPR003593">
    <property type="entry name" value="AAA+_ATPase"/>
</dbReference>
<dbReference type="Proteomes" id="UP000288794">
    <property type="component" value="Unassembled WGS sequence"/>
</dbReference>